<gene>
    <name evidence="2" type="ORF">DN068_21840</name>
</gene>
<dbReference type="EMBL" id="QKTW01000032">
    <property type="protein sequence ID" value="PZF70769.1"/>
    <property type="molecule type" value="Genomic_DNA"/>
</dbReference>
<dbReference type="AlphaFoldDB" id="A0A2W2B3H7"/>
<keyword evidence="3" id="KW-1185">Reference proteome</keyword>
<dbReference type="PANTHER" id="PTHR43689">
    <property type="entry name" value="HYDROLASE"/>
    <property type="match status" value="1"/>
</dbReference>
<dbReference type="PANTHER" id="PTHR43689:SF8">
    <property type="entry name" value="ALPHA_BETA-HYDROLASES SUPERFAMILY PROTEIN"/>
    <property type="match status" value="1"/>
</dbReference>
<keyword evidence="2" id="KW-0378">Hydrolase</keyword>
<name>A0A2W2B3H7_9BACT</name>
<dbReference type="GO" id="GO:0016787">
    <property type="term" value="F:hydrolase activity"/>
    <property type="evidence" value="ECO:0007669"/>
    <property type="project" value="UniProtKB-KW"/>
</dbReference>
<proteinExistence type="predicted"/>
<feature type="domain" description="AB hydrolase-1" evidence="1">
    <location>
        <begin position="16"/>
        <end position="133"/>
    </location>
</feature>
<dbReference type="Pfam" id="PF00561">
    <property type="entry name" value="Abhydrolase_1"/>
    <property type="match status" value="1"/>
</dbReference>
<dbReference type="InterPro" id="IPR000073">
    <property type="entry name" value="AB_hydrolase_1"/>
</dbReference>
<evidence type="ECO:0000259" key="1">
    <source>
        <dbReference type="Pfam" id="PF00561"/>
    </source>
</evidence>
<reference evidence="2 3" key="1">
    <citation type="submission" date="2018-06" db="EMBL/GenBank/DDBJ databases">
        <title>Mucibacter soli gen. nov., sp. nov., a new member of the family Chitinophagaceae producing mucin.</title>
        <authorList>
            <person name="Kim M.-K."/>
            <person name="Park S."/>
            <person name="Kim T.-S."/>
            <person name="Joung Y."/>
            <person name="Han J.-H."/>
            <person name="Kim S.B."/>
        </authorList>
    </citation>
    <scope>NUCLEOTIDE SEQUENCE [LARGE SCALE GENOMIC DNA]</scope>
    <source>
        <strain evidence="2 3">R1-15</strain>
    </source>
</reference>
<accession>A0A2W2B3H7</accession>
<dbReference type="OrthoDB" id="135231at2"/>
<comment type="caution">
    <text evidence="2">The sequence shown here is derived from an EMBL/GenBank/DDBJ whole genome shotgun (WGS) entry which is preliminary data.</text>
</comment>
<dbReference type="Gene3D" id="3.40.50.1820">
    <property type="entry name" value="alpha/beta hydrolase"/>
    <property type="match status" value="1"/>
</dbReference>
<sequence length="260" mass="29051">MNGLSIKHIIGDSKRPTIIFLHDSLGCITLWRDFPTQLGTLTNCNVLVYDRKGYGESAPFTDVPRDNNYLEKEADVLNLLIEKLQITDAILFGHSDGGSIALIAAGKYPEHIKAVITEGAHVFVEDVTLRGIREAVTAYETTNLKEKLQKYHGDKTEAVFQAWAGTWLTDTFRLWNIEHFLPQIKCPVLVIQGAQDEYGTLAQVTSIVHQAGGIAESFIVPGIGHTPHKEAKEQVLMQVADFVKYINNLHEFFALCFISR</sequence>
<organism evidence="2 3">
    <name type="scientific">Taibaiella soli</name>
    <dbReference type="NCBI Taxonomy" id="1649169"/>
    <lineage>
        <taxon>Bacteria</taxon>
        <taxon>Pseudomonadati</taxon>
        <taxon>Bacteroidota</taxon>
        <taxon>Chitinophagia</taxon>
        <taxon>Chitinophagales</taxon>
        <taxon>Chitinophagaceae</taxon>
        <taxon>Taibaiella</taxon>
    </lineage>
</organism>
<dbReference type="Proteomes" id="UP000248745">
    <property type="component" value="Unassembled WGS sequence"/>
</dbReference>
<dbReference type="InterPro" id="IPR029058">
    <property type="entry name" value="AB_hydrolase_fold"/>
</dbReference>
<protein>
    <submittedName>
        <fullName evidence="2">Alpha/beta hydrolase</fullName>
    </submittedName>
</protein>
<dbReference type="RefSeq" id="WP_111001088.1">
    <property type="nucleotide sequence ID" value="NZ_QKTW01000032.1"/>
</dbReference>
<evidence type="ECO:0000313" key="3">
    <source>
        <dbReference type="Proteomes" id="UP000248745"/>
    </source>
</evidence>
<evidence type="ECO:0000313" key="2">
    <source>
        <dbReference type="EMBL" id="PZF70769.1"/>
    </source>
</evidence>
<dbReference type="SUPFAM" id="SSF53474">
    <property type="entry name" value="alpha/beta-Hydrolases"/>
    <property type="match status" value="1"/>
</dbReference>